<comment type="catalytic activity">
    <reaction evidence="12 14">
        <text>5-amino-6-(5-phospho-D-ribitylamino)uracil + NADP(+) = 5-amino-6-(5-phospho-D-ribosylamino)uracil + NADPH + H(+)</text>
        <dbReference type="Rhea" id="RHEA:17845"/>
        <dbReference type="ChEBI" id="CHEBI:15378"/>
        <dbReference type="ChEBI" id="CHEBI:57783"/>
        <dbReference type="ChEBI" id="CHEBI:58349"/>
        <dbReference type="ChEBI" id="CHEBI:58421"/>
        <dbReference type="ChEBI" id="CHEBI:58453"/>
        <dbReference type="EC" id="1.1.1.193"/>
    </reaction>
</comment>
<comment type="pathway">
    <text evidence="3 14">Cofactor biosynthesis; riboflavin biosynthesis; 5-amino-6-(D-ribitylamino)uracil from GTP: step 3/4.</text>
</comment>
<dbReference type="InterPro" id="IPR050765">
    <property type="entry name" value="Riboflavin_Biosynth_HTPR"/>
</dbReference>
<evidence type="ECO:0000256" key="6">
    <source>
        <dbReference type="ARBA" id="ARBA00022619"/>
    </source>
</evidence>
<dbReference type="EC" id="1.1.1.193" evidence="14"/>
<comment type="similarity">
    <text evidence="5 14">In the C-terminal section; belongs to the HTP reductase family.</text>
</comment>
<evidence type="ECO:0000313" key="17">
    <source>
        <dbReference type="Proteomes" id="UP000626786"/>
    </source>
</evidence>
<evidence type="ECO:0000259" key="15">
    <source>
        <dbReference type="PROSITE" id="PS51747"/>
    </source>
</evidence>
<accession>A0ABR8UD05</accession>
<keyword evidence="17" id="KW-1185">Reference proteome</keyword>
<reference evidence="16 17" key="1">
    <citation type="submission" date="2020-08" db="EMBL/GenBank/DDBJ databases">
        <title>A Genomic Blueprint of the Chicken Gut Microbiome.</title>
        <authorList>
            <person name="Gilroy R."/>
            <person name="Ravi A."/>
            <person name="Getino M."/>
            <person name="Pursley I."/>
            <person name="Horton D.L."/>
            <person name="Alikhan N.-F."/>
            <person name="Baker D."/>
            <person name="Gharbi K."/>
            <person name="Hall N."/>
            <person name="Watson M."/>
            <person name="Adriaenssens E.M."/>
            <person name="Foster-Nyarko E."/>
            <person name="Jarju S."/>
            <person name="Secka A."/>
            <person name="Antonio M."/>
            <person name="Oren A."/>
            <person name="Chaudhuri R."/>
            <person name="La Ragione R.M."/>
            <person name="Hildebrand F."/>
            <person name="Pallen M.J."/>
        </authorList>
    </citation>
    <scope>NUCLEOTIDE SEQUENCE [LARGE SCALE GENOMIC DNA]</scope>
    <source>
        <strain evidence="16 17">Sa2YVA2</strain>
    </source>
</reference>
<sequence length="362" mass="39841">MNHEDYMKLAVDLAKTAEGHTSPNPLVGAVCVKNGQVVGIGMHIQAGMPHAEVHALVMAGIHASEADLYVTLEPCAHTGKTPPCTNAIINSGIRRVFIASTDPNPLVNGRGIRLLRAAGIEVIVNVCKEEADFINRAYFHFSKNKQPYITLKAATTLDGRLATHTGDSKWITSEQSRLDVHTLRHTHDAIVVGVNTILHDNPFLTTRLPHGGKNPIRVILDRRLRTPTSAHVIMDKAAETIIFTNESIETSHRYEEFPLVTIESIPSDVDFLCEVVKRLGQKNVMKLLIEGGSQIHSSFIDACLANEVYLYMAPKLIGNGPSLFMDNSRSLISESVYLNIIDVKNFDNDIRIHALFSDGGEQ</sequence>
<evidence type="ECO:0000256" key="5">
    <source>
        <dbReference type="ARBA" id="ARBA00007417"/>
    </source>
</evidence>
<gene>
    <name evidence="16" type="primary">ribD</name>
    <name evidence="16" type="ORF">H9649_15110</name>
</gene>
<dbReference type="NCBIfam" id="TIGR00227">
    <property type="entry name" value="ribD_Cterm"/>
    <property type="match status" value="1"/>
</dbReference>
<dbReference type="RefSeq" id="WP_191695728.1">
    <property type="nucleotide sequence ID" value="NZ_JACSQN010000017.1"/>
</dbReference>
<dbReference type="EC" id="3.5.4.26" evidence="14"/>
<comment type="caution">
    <text evidence="16">The sequence shown here is derived from an EMBL/GenBank/DDBJ whole genome shotgun (WGS) entry which is preliminary data.</text>
</comment>
<dbReference type="InterPro" id="IPR016193">
    <property type="entry name" value="Cytidine_deaminase-like"/>
</dbReference>
<dbReference type="GO" id="GO:0008703">
    <property type="term" value="F:5-amino-6-(5-phosphoribosylamino)uracil reductase activity"/>
    <property type="evidence" value="ECO:0007669"/>
    <property type="project" value="UniProtKB-EC"/>
</dbReference>
<keyword evidence="6 14" id="KW-0686">Riboflavin biosynthesis</keyword>
<evidence type="ECO:0000256" key="7">
    <source>
        <dbReference type="ARBA" id="ARBA00022723"/>
    </source>
</evidence>
<protein>
    <recommendedName>
        <fullName evidence="14">Riboflavin biosynthesis protein RibD</fullName>
    </recommendedName>
    <domain>
        <recommendedName>
            <fullName evidence="14">Diaminohydroxyphosphoribosylaminopyrimidine deaminase</fullName>
            <shortName evidence="14">DRAP deaminase</shortName>
            <ecNumber evidence="14">3.5.4.26</ecNumber>
        </recommendedName>
        <alternativeName>
            <fullName evidence="14">Riboflavin-specific deaminase</fullName>
        </alternativeName>
    </domain>
    <domain>
        <recommendedName>
            <fullName evidence="14">5-amino-6-(5-phosphoribosylamino)uracil reductase</fullName>
            <ecNumber evidence="14">1.1.1.193</ecNumber>
        </recommendedName>
        <alternativeName>
            <fullName evidence="14">HTP reductase</fullName>
        </alternativeName>
    </domain>
</protein>
<dbReference type="CDD" id="cd01284">
    <property type="entry name" value="Riboflavin_deaminase-reductase"/>
    <property type="match status" value="1"/>
</dbReference>
<comment type="cofactor">
    <cofactor evidence="14">
        <name>Zn(2+)</name>
        <dbReference type="ChEBI" id="CHEBI:29105"/>
    </cofactor>
    <text evidence="14">Binds 1 zinc ion.</text>
</comment>
<dbReference type="PANTHER" id="PTHR38011:SF7">
    <property type="entry name" value="2,5-DIAMINO-6-RIBOSYLAMINO-4(3H)-PYRIMIDINONE 5'-PHOSPHATE REDUCTASE"/>
    <property type="match status" value="1"/>
</dbReference>
<dbReference type="EMBL" id="JACSQN010000017">
    <property type="protein sequence ID" value="MBD7985900.1"/>
    <property type="molecule type" value="Genomic_DNA"/>
</dbReference>
<dbReference type="InterPro" id="IPR011549">
    <property type="entry name" value="RibD_C"/>
</dbReference>
<dbReference type="Proteomes" id="UP000626786">
    <property type="component" value="Unassembled WGS sequence"/>
</dbReference>
<keyword evidence="10 14" id="KW-0560">Oxidoreductase</keyword>
<comment type="pathway">
    <text evidence="2 14">Cofactor biosynthesis; riboflavin biosynthesis; 5-amino-6-(D-ribitylamino)uracil from GTP: step 2/4.</text>
</comment>
<dbReference type="Pfam" id="PF00383">
    <property type="entry name" value="dCMP_cyt_deam_1"/>
    <property type="match status" value="1"/>
</dbReference>
<comment type="catalytic activity">
    <reaction evidence="13 14">
        <text>2,5-diamino-6-hydroxy-4-(5-phosphoribosylamino)-pyrimidine + H2O + H(+) = 5-amino-6-(5-phospho-D-ribosylamino)uracil + NH4(+)</text>
        <dbReference type="Rhea" id="RHEA:21868"/>
        <dbReference type="ChEBI" id="CHEBI:15377"/>
        <dbReference type="ChEBI" id="CHEBI:15378"/>
        <dbReference type="ChEBI" id="CHEBI:28938"/>
        <dbReference type="ChEBI" id="CHEBI:58453"/>
        <dbReference type="ChEBI" id="CHEBI:58614"/>
        <dbReference type="EC" id="3.5.4.26"/>
    </reaction>
</comment>
<evidence type="ECO:0000256" key="11">
    <source>
        <dbReference type="ARBA" id="ARBA00023268"/>
    </source>
</evidence>
<dbReference type="InterPro" id="IPR024072">
    <property type="entry name" value="DHFR-like_dom_sf"/>
</dbReference>
<dbReference type="Gene3D" id="3.40.430.10">
    <property type="entry name" value="Dihydrofolate Reductase, subunit A"/>
    <property type="match status" value="1"/>
</dbReference>
<dbReference type="Gene3D" id="3.40.140.10">
    <property type="entry name" value="Cytidine Deaminase, domain 2"/>
    <property type="match status" value="1"/>
</dbReference>
<dbReference type="NCBIfam" id="TIGR00326">
    <property type="entry name" value="eubact_ribD"/>
    <property type="match status" value="1"/>
</dbReference>
<evidence type="ECO:0000256" key="3">
    <source>
        <dbReference type="ARBA" id="ARBA00004910"/>
    </source>
</evidence>
<evidence type="ECO:0000256" key="4">
    <source>
        <dbReference type="ARBA" id="ARBA00005259"/>
    </source>
</evidence>
<evidence type="ECO:0000256" key="12">
    <source>
        <dbReference type="ARBA" id="ARBA00049861"/>
    </source>
</evidence>
<evidence type="ECO:0000256" key="1">
    <source>
        <dbReference type="ARBA" id="ARBA00002151"/>
    </source>
</evidence>
<keyword evidence="9 14" id="KW-0521">NADP</keyword>
<evidence type="ECO:0000256" key="8">
    <source>
        <dbReference type="ARBA" id="ARBA00022833"/>
    </source>
</evidence>
<organism evidence="16 17">
    <name type="scientific">Sporosarcina quadrami</name>
    <dbReference type="NCBI Taxonomy" id="2762234"/>
    <lineage>
        <taxon>Bacteria</taxon>
        <taxon>Bacillati</taxon>
        <taxon>Bacillota</taxon>
        <taxon>Bacilli</taxon>
        <taxon>Bacillales</taxon>
        <taxon>Caryophanaceae</taxon>
        <taxon>Sporosarcina</taxon>
    </lineage>
</organism>
<keyword evidence="11" id="KW-0511">Multifunctional enzyme</keyword>
<dbReference type="SUPFAM" id="SSF53597">
    <property type="entry name" value="Dihydrofolate reductase-like"/>
    <property type="match status" value="1"/>
</dbReference>
<keyword evidence="14 16" id="KW-0378">Hydrolase</keyword>
<dbReference type="GO" id="GO:0008835">
    <property type="term" value="F:diaminohydroxyphosphoribosylaminopyrimidine deaminase activity"/>
    <property type="evidence" value="ECO:0007669"/>
    <property type="project" value="UniProtKB-EC"/>
</dbReference>
<keyword evidence="7 14" id="KW-0479">Metal-binding</keyword>
<dbReference type="Pfam" id="PF01872">
    <property type="entry name" value="RibD_C"/>
    <property type="match status" value="1"/>
</dbReference>
<evidence type="ECO:0000256" key="10">
    <source>
        <dbReference type="ARBA" id="ARBA00023002"/>
    </source>
</evidence>
<dbReference type="PROSITE" id="PS00903">
    <property type="entry name" value="CYT_DCMP_DEAMINASES_1"/>
    <property type="match status" value="1"/>
</dbReference>
<dbReference type="InterPro" id="IPR016192">
    <property type="entry name" value="APOBEC/CMP_deaminase_Zn-bd"/>
</dbReference>
<comment type="similarity">
    <text evidence="4 14">In the N-terminal section; belongs to the cytidine and deoxycytidylate deaminase family.</text>
</comment>
<feature type="domain" description="CMP/dCMP-type deaminase" evidence="15">
    <location>
        <begin position="1"/>
        <end position="114"/>
    </location>
</feature>
<comment type="function">
    <text evidence="1 14">Converts 2,5-diamino-6-(ribosylamino)-4(3h)-pyrimidinone 5'-phosphate into 5-amino-6-(ribosylamino)-2,4(1h,3h)-pyrimidinedione 5'-phosphate.</text>
</comment>
<dbReference type="PANTHER" id="PTHR38011">
    <property type="entry name" value="DIHYDROFOLATE REDUCTASE FAMILY PROTEIN (AFU_ORTHOLOGUE AFUA_8G06820)"/>
    <property type="match status" value="1"/>
</dbReference>
<evidence type="ECO:0000256" key="13">
    <source>
        <dbReference type="ARBA" id="ARBA00049886"/>
    </source>
</evidence>
<evidence type="ECO:0000256" key="2">
    <source>
        <dbReference type="ARBA" id="ARBA00004882"/>
    </source>
</evidence>
<dbReference type="PIRSF" id="PIRSF006769">
    <property type="entry name" value="RibD"/>
    <property type="match status" value="1"/>
</dbReference>
<dbReference type="PROSITE" id="PS51747">
    <property type="entry name" value="CYT_DCMP_DEAMINASES_2"/>
    <property type="match status" value="1"/>
</dbReference>
<name>A0ABR8UD05_9BACL</name>
<dbReference type="InterPro" id="IPR002125">
    <property type="entry name" value="CMP_dCMP_dom"/>
</dbReference>
<dbReference type="InterPro" id="IPR004794">
    <property type="entry name" value="Eubact_RibD"/>
</dbReference>
<keyword evidence="8 14" id="KW-0862">Zinc</keyword>
<evidence type="ECO:0000313" key="16">
    <source>
        <dbReference type="EMBL" id="MBD7985900.1"/>
    </source>
</evidence>
<evidence type="ECO:0000256" key="14">
    <source>
        <dbReference type="PIRNR" id="PIRNR006769"/>
    </source>
</evidence>
<proteinExistence type="inferred from homology"/>
<evidence type="ECO:0000256" key="9">
    <source>
        <dbReference type="ARBA" id="ARBA00022857"/>
    </source>
</evidence>
<dbReference type="InterPro" id="IPR002734">
    <property type="entry name" value="RibDG_C"/>
</dbReference>
<dbReference type="SUPFAM" id="SSF53927">
    <property type="entry name" value="Cytidine deaminase-like"/>
    <property type="match status" value="1"/>
</dbReference>